<dbReference type="STRING" id="404433.BTW07_07935"/>
<dbReference type="SUPFAM" id="SSF51735">
    <property type="entry name" value="NAD(P)-binding Rossmann-fold domains"/>
    <property type="match status" value="1"/>
</dbReference>
<evidence type="ECO:0000259" key="4">
    <source>
        <dbReference type="SMART" id="SM00822"/>
    </source>
</evidence>
<dbReference type="PANTHER" id="PTHR44196:SF1">
    <property type="entry name" value="DEHYDROGENASE_REDUCTASE SDR FAMILY MEMBER 7B"/>
    <property type="match status" value="1"/>
</dbReference>
<dbReference type="SMART" id="SM00822">
    <property type="entry name" value="PKS_KR"/>
    <property type="match status" value="1"/>
</dbReference>
<proteinExistence type="inferred from homology"/>
<dbReference type="PRINTS" id="PR00080">
    <property type="entry name" value="SDRFAMILY"/>
</dbReference>
<keyword evidence="2" id="KW-0560">Oxidoreductase</keyword>
<dbReference type="InterPro" id="IPR057326">
    <property type="entry name" value="KR_dom"/>
</dbReference>
<evidence type="ECO:0000256" key="1">
    <source>
        <dbReference type="ARBA" id="ARBA00006484"/>
    </source>
</evidence>
<reference evidence="5 6" key="1">
    <citation type="submission" date="2016-12" db="EMBL/GenBank/DDBJ databases">
        <title>Draft genome sequences of strains Salinicola socius SMB35, Salinicola sp. MH3R3-1 and Chromohalobacter sp. SMB17 from the Verkhnekamsk potash mining region of Russia.</title>
        <authorList>
            <person name="Mavrodi D.V."/>
            <person name="Olsson B.E."/>
            <person name="Korsakova E.S."/>
            <person name="Pyankova A."/>
            <person name="Mavrodi O.V."/>
            <person name="Plotnikova E.G."/>
        </authorList>
    </citation>
    <scope>NUCLEOTIDE SEQUENCE [LARGE SCALE GENOMIC DNA]</scope>
    <source>
        <strain evidence="5 6">SMB35</strain>
    </source>
</reference>
<dbReference type="NCBIfam" id="NF006565">
    <property type="entry name" value="PRK09072.1"/>
    <property type="match status" value="1"/>
</dbReference>
<dbReference type="Proteomes" id="UP000186878">
    <property type="component" value="Unassembled WGS sequence"/>
</dbReference>
<dbReference type="CDD" id="cd05233">
    <property type="entry name" value="SDR_c"/>
    <property type="match status" value="1"/>
</dbReference>
<evidence type="ECO:0000313" key="6">
    <source>
        <dbReference type="Proteomes" id="UP000186878"/>
    </source>
</evidence>
<dbReference type="InterPro" id="IPR002347">
    <property type="entry name" value="SDR_fam"/>
</dbReference>
<dbReference type="InterPro" id="IPR036291">
    <property type="entry name" value="NAD(P)-bd_dom_sf"/>
</dbReference>
<feature type="domain" description="Ketoreductase" evidence="4">
    <location>
        <begin position="6"/>
        <end position="180"/>
    </location>
</feature>
<evidence type="ECO:0000313" key="5">
    <source>
        <dbReference type="EMBL" id="OLO04717.1"/>
    </source>
</evidence>
<protein>
    <submittedName>
        <fullName evidence="5">Short chain dehydrogenase</fullName>
    </submittedName>
</protein>
<dbReference type="GO" id="GO:0016491">
    <property type="term" value="F:oxidoreductase activity"/>
    <property type="evidence" value="ECO:0007669"/>
    <property type="project" value="UniProtKB-KW"/>
</dbReference>
<name>A0A1Q8STF7_9GAMM</name>
<dbReference type="GO" id="GO:0016020">
    <property type="term" value="C:membrane"/>
    <property type="evidence" value="ECO:0007669"/>
    <property type="project" value="TreeGrafter"/>
</dbReference>
<dbReference type="Gene3D" id="3.40.50.720">
    <property type="entry name" value="NAD(P)-binding Rossmann-like Domain"/>
    <property type="match status" value="1"/>
</dbReference>
<evidence type="ECO:0000256" key="3">
    <source>
        <dbReference type="RuleBase" id="RU000363"/>
    </source>
</evidence>
<accession>A0A1Q8STF7</accession>
<dbReference type="PANTHER" id="PTHR44196">
    <property type="entry name" value="DEHYDROGENASE/REDUCTASE SDR FAMILY MEMBER 7B"/>
    <property type="match status" value="1"/>
</dbReference>
<dbReference type="RefSeq" id="WP_075569618.1">
    <property type="nucleotide sequence ID" value="NZ_MSDO01000009.1"/>
</dbReference>
<keyword evidence="6" id="KW-1185">Reference proteome</keyword>
<dbReference type="Pfam" id="PF00106">
    <property type="entry name" value="adh_short"/>
    <property type="match status" value="1"/>
</dbReference>
<dbReference type="InterPro" id="IPR020904">
    <property type="entry name" value="Sc_DH/Rdtase_CS"/>
</dbReference>
<dbReference type="PROSITE" id="PS00061">
    <property type="entry name" value="ADH_SHORT"/>
    <property type="match status" value="1"/>
</dbReference>
<sequence length="265" mass="28716">MRWSDRRILVTGASGGIGRELVTLLAQRGAQMLIVGRNASVLRDLAALAPERIRALPADLTAPDERRRIVEAADGARIDMLINAAGVNHFGLFDEQSPAAISSMVDLNVTATLLLTQALLPRLLHENSAWIVNLGSAFGAIGHPGYTAYCTTKFALRGFSQALRRELADTPIQVLHISPRATRTSMNSDRADALNTALGNHVDEPAHVAASVIRGIEKHARDRQLGWPECLLVKLNGMLPGLVDRALKKQLPTIQQHARRPSTSS</sequence>
<comment type="similarity">
    <text evidence="1 3">Belongs to the short-chain dehydrogenases/reductases (SDR) family.</text>
</comment>
<evidence type="ECO:0000256" key="2">
    <source>
        <dbReference type="ARBA" id="ARBA00023002"/>
    </source>
</evidence>
<dbReference type="PRINTS" id="PR00081">
    <property type="entry name" value="GDHRDH"/>
</dbReference>
<dbReference type="EMBL" id="MSDO01000009">
    <property type="protein sequence ID" value="OLO04717.1"/>
    <property type="molecule type" value="Genomic_DNA"/>
</dbReference>
<comment type="caution">
    <text evidence="5">The sequence shown here is derived from an EMBL/GenBank/DDBJ whole genome shotgun (WGS) entry which is preliminary data.</text>
</comment>
<dbReference type="OrthoDB" id="7301144at2"/>
<dbReference type="AlphaFoldDB" id="A0A1Q8STF7"/>
<gene>
    <name evidence="5" type="ORF">BTW07_07935</name>
</gene>
<organism evidence="5 6">
    <name type="scientific">Salinicola socius</name>
    <dbReference type="NCBI Taxonomy" id="404433"/>
    <lineage>
        <taxon>Bacteria</taxon>
        <taxon>Pseudomonadati</taxon>
        <taxon>Pseudomonadota</taxon>
        <taxon>Gammaproteobacteria</taxon>
        <taxon>Oceanospirillales</taxon>
        <taxon>Halomonadaceae</taxon>
        <taxon>Salinicola</taxon>
    </lineage>
</organism>